<gene>
    <name evidence="2" type="ORF">PV04_09614</name>
</gene>
<accession>A0A0D2DR65</accession>
<evidence type="ECO:0000256" key="1">
    <source>
        <dbReference type="SAM" id="MobiDB-lite"/>
    </source>
</evidence>
<dbReference type="EMBL" id="KN846961">
    <property type="protein sequence ID" value="KIW64697.1"/>
    <property type="molecule type" value="Genomic_DNA"/>
</dbReference>
<name>A0A0D2DR65_9EURO</name>
<sequence>MDIMPTLETWEIPPMAGPAAKSRRQLEGENEELLRHVRVLEAKCRSLSSHNAELTYLYLRSSHNTLPNGSDLRDLNITGTSTFAPLGLGPGPTTRRLDGEPPFAPDMQSRSSNIFADCPVSPYVHDRAATVTRSGLVPHVLSLESRPGHDLYDFTQKGTRLSDCGFPQDFHQHCWQSHGWNPKTTPENHSLPEMDFMNNVWESNAACSPTTQDSATDLPGWTLQDNMWPLPLDTAEGGVHGTVTLIPTGYLNPTVEHGAREEDYNQARSPAPNPIPIPMLRNIRTVPELQNGFNTSPPRGKLDQYITVLHQVLGRVGQNSSLTPARRAKVCAEGVLWAVREAWPGAEHFWKTTASFKGFVQSEMWRNFPSEAVYGKMHPAYRPTARQLVTPHSPQIDWLPWPDLREKLIEQQDCLDVDLVCKTAIQNVVAHRTSSAFPRGRKRSAREIESTDIPRTTSERRKSTTTTTTSFRVWDICLLEEKAGFRPNGAGLAYTPKSAGVQALEKAYGLEYDNFQTQKLHPSFFQTFPTLFTGSAVSGYAVQELPVADELAGRDILGSPQGLLPGAVDRLQALIDRALEAPC</sequence>
<evidence type="ECO:0000313" key="3">
    <source>
        <dbReference type="Proteomes" id="UP000054266"/>
    </source>
</evidence>
<keyword evidence="3" id="KW-1185">Reference proteome</keyword>
<dbReference type="Pfam" id="PF11905">
    <property type="entry name" value="DUF3425"/>
    <property type="match status" value="1"/>
</dbReference>
<feature type="region of interest" description="Disordered" evidence="1">
    <location>
        <begin position="439"/>
        <end position="466"/>
    </location>
</feature>
<dbReference type="Proteomes" id="UP000054266">
    <property type="component" value="Unassembled WGS sequence"/>
</dbReference>
<evidence type="ECO:0000313" key="2">
    <source>
        <dbReference type="EMBL" id="KIW64697.1"/>
    </source>
</evidence>
<organism evidence="2 3">
    <name type="scientific">Phialophora macrospora</name>
    <dbReference type="NCBI Taxonomy" id="1851006"/>
    <lineage>
        <taxon>Eukaryota</taxon>
        <taxon>Fungi</taxon>
        <taxon>Dikarya</taxon>
        <taxon>Ascomycota</taxon>
        <taxon>Pezizomycotina</taxon>
        <taxon>Eurotiomycetes</taxon>
        <taxon>Chaetothyriomycetidae</taxon>
        <taxon>Chaetothyriales</taxon>
        <taxon>Herpotrichiellaceae</taxon>
        <taxon>Phialophora</taxon>
    </lineage>
</organism>
<dbReference type="InterPro" id="IPR021833">
    <property type="entry name" value="DUF3425"/>
</dbReference>
<proteinExistence type="predicted"/>
<reference evidence="2 3" key="1">
    <citation type="submission" date="2015-01" db="EMBL/GenBank/DDBJ databases">
        <title>The Genome Sequence of Capronia semiimmersa CBS27337.</title>
        <authorList>
            <consortium name="The Broad Institute Genomics Platform"/>
            <person name="Cuomo C."/>
            <person name="de Hoog S."/>
            <person name="Gorbushina A."/>
            <person name="Stielow B."/>
            <person name="Teixiera M."/>
            <person name="Abouelleil A."/>
            <person name="Chapman S.B."/>
            <person name="Priest M."/>
            <person name="Young S.K."/>
            <person name="Wortman J."/>
            <person name="Nusbaum C."/>
            <person name="Birren B."/>
        </authorList>
    </citation>
    <scope>NUCLEOTIDE SEQUENCE [LARGE SCALE GENOMIC DNA]</scope>
    <source>
        <strain evidence="2 3">CBS 27337</strain>
    </source>
</reference>
<evidence type="ECO:0008006" key="4">
    <source>
        <dbReference type="Google" id="ProtNLM"/>
    </source>
</evidence>
<dbReference type="HOGENOM" id="CLU_485736_0_0_1"/>
<protein>
    <recommendedName>
        <fullName evidence="4">BZIP domain-containing protein</fullName>
    </recommendedName>
</protein>
<dbReference type="AlphaFoldDB" id="A0A0D2DR65"/>